<dbReference type="PROSITE" id="PS51257">
    <property type="entry name" value="PROKAR_LIPOPROTEIN"/>
    <property type="match status" value="1"/>
</dbReference>
<dbReference type="KEGG" id="sphh:SDAV_00301"/>
<evidence type="ECO:0000313" key="3">
    <source>
        <dbReference type="Proteomes" id="UP000253689"/>
    </source>
</evidence>
<dbReference type="RefSeq" id="WP_114564268.1">
    <property type="nucleotide sequence ID" value="NZ_CP031088.1"/>
</dbReference>
<feature type="signal peptide" evidence="1">
    <location>
        <begin position="1"/>
        <end position="20"/>
    </location>
</feature>
<proteinExistence type="predicted"/>
<organism evidence="2 3">
    <name type="scientific">Spiroplasma phoeniceum P40</name>
    <dbReference type="NCBI Taxonomy" id="1276259"/>
    <lineage>
        <taxon>Bacteria</taxon>
        <taxon>Bacillati</taxon>
        <taxon>Mycoplasmatota</taxon>
        <taxon>Mollicutes</taxon>
        <taxon>Entomoplasmatales</taxon>
        <taxon>Spiroplasmataceae</taxon>
        <taxon>Spiroplasma</taxon>
    </lineage>
</organism>
<protein>
    <submittedName>
        <fullName evidence="2">Lipoprotein</fullName>
    </submittedName>
</protein>
<name>A0A345DM57_9MOLU</name>
<keyword evidence="2" id="KW-0449">Lipoprotein</keyword>
<keyword evidence="1" id="KW-0732">Signal</keyword>
<dbReference type="EMBL" id="CP031088">
    <property type="protein sequence ID" value="AXF95295.1"/>
    <property type="molecule type" value="Genomic_DNA"/>
</dbReference>
<keyword evidence="3" id="KW-1185">Reference proteome</keyword>
<evidence type="ECO:0000256" key="1">
    <source>
        <dbReference type="SAM" id="SignalP"/>
    </source>
</evidence>
<dbReference type="AlphaFoldDB" id="A0A345DM57"/>
<accession>A0A345DM57</accession>
<sequence length="319" mass="35936">MKKLLATIAVGILVSGPVMSVVSCTKNDNWNNIPVDPPVLSVEVTGFVGVDFKTIDPQNNKQTIPELFQQLEQLFQGAKWNFDQLIKNYKFNNQSKPIDKIDLYRNGQYELNFSDGTNLNTIKINKTVKTSNHLDDKVKSIDLGQITDARPKTILIAAIFNNMQLISELDKFGEYFIGPQTSEIWNRQIEQIDKIMIEPDQTGATLISGKDHWSEDNNPRTDYYGSVKVSFSVVPPEPPIVKEDLGQMKLTTNLGKLPKVNILQVMMMFISVNFVSQLNRLSALLNDLYLEINPDNKGGTITAYDKSEYYTGSVNISFS</sequence>
<dbReference type="Proteomes" id="UP000253689">
    <property type="component" value="Chromosome"/>
</dbReference>
<feature type="chain" id="PRO_5016855638" evidence="1">
    <location>
        <begin position="21"/>
        <end position="319"/>
    </location>
</feature>
<reference evidence="3" key="1">
    <citation type="submission" date="2018-07" db="EMBL/GenBank/DDBJ databases">
        <title>Complete Genome Sequence of Spiroplasma phoeniceum.</title>
        <authorList>
            <person name="Davis R.E."/>
            <person name="Shao J.Y."/>
            <person name="Zhao Y."/>
            <person name="Silver A."/>
            <person name="Stump z."/>
            <person name="Gasparich G."/>
        </authorList>
    </citation>
    <scope>NUCLEOTIDE SEQUENCE [LARGE SCALE GENOMIC DNA]</scope>
    <source>
        <strain evidence="3">P40</strain>
    </source>
</reference>
<gene>
    <name evidence="2" type="ORF">SDAV_00301</name>
</gene>
<evidence type="ECO:0000313" key="2">
    <source>
        <dbReference type="EMBL" id="AXF95295.1"/>
    </source>
</evidence>